<protein>
    <submittedName>
        <fullName evidence="2">Cell division protein FtsQ</fullName>
    </submittedName>
</protein>
<evidence type="ECO:0000313" key="2">
    <source>
        <dbReference type="EMBL" id="GGG22025.1"/>
    </source>
</evidence>
<keyword evidence="1" id="KW-0472">Membrane</keyword>
<evidence type="ECO:0000256" key="1">
    <source>
        <dbReference type="SAM" id="Phobius"/>
    </source>
</evidence>
<reference evidence="3" key="1">
    <citation type="journal article" date="2019" name="Int. J. Syst. Evol. Microbiol.">
        <title>The Global Catalogue of Microorganisms (GCM) 10K type strain sequencing project: providing services to taxonomists for standard genome sequencing and annotation.</title>
        <authorList>
            <consortium name="The Broad Institute Genomics Platform"/>
            <consortium name="The Broad Institute Genome Sequencing Center for Infectious Disease"/>
            <person name="Wu L."/>
            <person name="Ma J."/>
        </authorList>
    </citation>
    <scope>NUCLEOTIDE SEQUENCE [LARGE SCALE GENOMIC DNA]</scope>
    <source>
        <strain evidence="3">CGMCC 1.15422</strain>
    </source>
</reference>
<organism evidence="2 3">
    <name type="scientific">Christiangramia forsetii</name>
    <dbReference type="NCBI Taxonomy" id="411153"/>
    <lineage>
        <taxon>Bacteria</taxon>
        <taxon>Pseudomonadati</taxon>
        <taxon>Bacteroidota</taxon>
        <taxon>Flavobacteriia</taxon>
        <taxon>Flavobacteriales</taxon>
        <taxon>Flavobacteriaceae</taxon>
        <taxon>Christiangramia</taxon>
    </lineage>
</organism>
<name>A0ABQ1W9N0_9FLAO</name>
<feature type="transmembrane region" description="Helical" evidence="1">
    <location>
        <begin position="6"/>
        <end position="24"/>
    </location>
</feature>
<keyword evidence="2" id="KW-0132">Cell division</keyword>
<keyword evidence="2" id="KW-0131">Cell cycle</keyword>
<keyword evidence="1" id="KW-0812">Transmembrane</keyword>
<gene>
    <name evidence="2" type="primary">ftsQ</name>
    <name evidence="2" type="ORF">GCM10011532_01340</name>
</gene>
<evidence type="ECO:0000313" key="3">
    <source>
        <dbReference type="Proteomes" id="UP000605733"/>
    </source>
</evidence>
<keyword evidence="3" id="KW-1185">Reference proteome</keyword>
<dbReference type="EMBL" id="BMIX01000001">
    <property type="protein sequence ID" value="GGG22025.1"/>
    <property type="molecule type" value="Genomic_DNA"/>
</dbReference>
<proteinExistence type="predicted"/>
<dbReference type="Proteomes" id="UP000605733">
    <property type="component" value="Unassembled WGS sequence"/>
</dbReference>
<dbReference type="GO" id="GO:0051301">
    <property type="term" value="P:cell division"/>
    <property type="evidence" value="ECO:0007669"/>
    <property type="project" value="UniProtKB-KW"/>
</dbReference>
<keyword evidence="1" id="KW-1133">Transmembrane helix</keyword>
<accession>A0ABQ1W9N0</accession>
<comment type="caution">
    <text evidence="2">The sequence shown here is derived from an EMBL/GenBank/DDBJ whole genome shotgun (WGS) entry which is preliminary data.</text>
</comment>
<sequence>MKRSLGYIKALVLVAIICLLYGFAEKRHRSRGIKEVKVEFTDNENLYVTEEVVNKLLIQNNATISSIDKETLDLNRVESLLNQHQMIENAEVYLTLDGKLEAKVSQRKPIGRVVGNSSFYLDKNGEIMPLSQFYSARVPLMFGFDGSNVSKAYSIIKHIKEDEFLNRHITGINRLNGDKYSLELREQDFELYMGDSSNVALKFNNFKAFYKKAQKENKLDTYKKVNLQFGDQVVCTKK</sequence>
<dbReference type="RefSeq" id="WP_011710623.1">
    <property type="nucleotide sequence ID" value="NZ_BMIX01000001.1"/>
</dbReference>